<dbReference type="AlphaFoldDB" id="A0A4R6SP12"/>
<dbReference type="Proteomes" id="UP000295444">
    <property type="component" value="Unassembled WGS sequence"/>
</dbReference>
<proteinExistence type="predicted"/>
<name>A0A4R6SP12_LABRH</name>
<protein>
    <submittedName>
        <fullName evidence="1">Uncharacterized protein DUF3500</fullName>
    </submittedName>
</protein>
<gene>
    <name evidence="1" type="ORF">EV186_1011656</name>
</gene>
<dbReference type="Pfam" id="PF12006">
    <property type="entry name" value="DUF3500"/>
    <property type="match status" value="1"/>
</dbReference>
<dbReference type="PANTHER" id="PTHR37489">
    <property type="entry name" value="DUF3500 DOMAIN-CONTAINING PROTEIN"/>
    <property type="match status" value="1"/>
</dbReference>
<dbReference type="InterPro" id="IPR021889">
    <property type="entry name" value="DUF3500"/>
</dbReference>
<accession>A0A4R6SP12</accession>
<reference evidence="1 2" key="1">
    <citation type="submission" date="2019-03" db="EMBL/GenBank/DDBJ databases">
        <title>Genomic Encyclopedia of Type Strains, Phase IV (KMG-IV): sequencing the most valuable type-strain genomes for metagenomic binning, comparative biology and taxonomic classification.</title>
        <authorList>
            <person name="Goeker M."/>
        </authorList>
    </citation>
    <scope>NUCLEOTIDE SEQUENCE [LARGE SCALE GENOMIC DNA]</scope>
    <source>
        <strain evidence="1 2">DSM 45361</strain>
    </source>
</reference>
<keyword evidence="2" id="KW-1185">Reference proteome</keyword>
<dbReference type="PANTHER" id="PTHR37489:SF1">
    <property type="entry name" value="DUF3500 DOMAIN-CONTAINING PROTEIN"/>
    <property type="match status" value="1"/>
</dbReference>
<evidence type="ECO:0000313" key="1">
    <source>
        <dbReference type="EMBL" id="TDQ05681.1"/>
    </source>
</evidence>
<organism evidence="1 2">
    <name type="scientific">Labedaea rhizosphaerae</name>
    <dbReference type="NCBI Taxonomy" id="598644"/>
    <lineage>
        <taxon>Bacteria</taxon>
        <taxon>Bacillati</taxon>
        <taxon>Actinomycetota</taxon>
        <taxon>Actinomycetes</taxon>
        <taxon>Pseudonocardiales</taxon>
        <taxon>Pseudonocardiaceae</taxon>
        <taxon>Labedaea</taxon>
    </lineage>
</organism>
<comment type="caution">
    <text evidence="1">The sequence shown here is derived from an EMBL/GenBank/DDBJ whole genome shotgun (WGS) entry which is preliminary data.</text>
</comment>
<evidence type="ECO:0000313" key="2">
    <source>
        <dbReference type="Proteomes" id="UP000295444"/>
    </source>
</evidence>
<dbReference type="OrthoDB" id="581140at2"/>
<sequence length="324" mass="35984">MCHDRAVRELGRIRALAAELAAAATEDQLRSLKGRCDDPTLREWTYLPGDRPGLSFEHMTAEQRELAHELIAATHSEAGAELARGVIEVERMRRQLATGTQDVGPDKYWFRVYGDPAFDDPGGAAPWGWRVNGHHLAVHAIVVGDRLTVTPHFIGAEPAEVNGRRILGPDEDAARALLTALDEDQRRAAVFAAEPPDDILTRDDPAADPSVLPAGLRRTDMTAPQQEMLDALTRRYLDRAPKPYADAVWAELDRDLLRFAWAGGTERGDRHYYCVAGGDVLIEYDNQQDDGNHAHSVWRHLRDDWGGDLLRAHYAKGHNADTTA</sequence>
<dbReference type="EMBL" id="SNXZ01000001">
    <property type="protein sequence ID" value="TDQ05681.1"/>
    <property type="molecule type" value="Genomic_DNA"/>
</dbReference>